<gene>
    <name evidence="2" type="ORF">DPMN_065454</name>
</gene>
<evidence type="ECO:0000256" key="1">
    <source>
        <dbReference type="SAM" id="MobiDB-lite"/>
    </source>
</evidence>
<feature type="region of interest" description="Disordered" evidence="1">
    <location>
        <begin position="248"/>
        <end position="283"/>
    </location>
</feature>
<dbReference type="AlphaFoldDB" id="A0A9D3YW05"/>
<organism evidence="2 3">
    <name type="scientific">Dreissena polymorpha</name>
    <name type="common">Zebra mussel</name>
    <name type="synonym">Mytilus polymorpha</name>
    <dbReference type="NCBI Taxonomy" id="45954"/>
    <lineage>
        <taxon>Eukaryota</taxon>
        <taxon>Metazoa</taxon>
        <taxon>Spiralia</taxon>
        <taxon>Lophotrochozoa</taxon>
        <taxon>Mollusca</taxon>
        <taxon>Bivalvia</taxon>
        <taxon>Autobranchia</taxon>
        <taxon>Heteroconchia</taxon>
        <taxon>Euheterodonta</taxon>
        <taxon>Imparidentia</taxon>
        <taxon>Neoheterodontei</taxon>
        <taxon>Myida</taxon>
        <taxon>Dreissenoidea</taxon>
        <taxon>Dreissenidae</taxon>
        <taxon>Dreissena</taxon>
    </lineage>
</organism>
<name>A0A9D3YW05_DREPO</name>
<feature type="region of interest" description="Disordered" evidence="1">
    <location>
        <begin position="63"/>
        <end position="92"/>
    </location>
</feature>
<protein>
    <submittedName>
        <fullName evidence="2">Uncharacterized protein</fullName>
    </submittedName>
</protein>
<sequence>MDDSAFINNSDINGSNIDLHDEGFTDGNLDRFKFERLVDAEEYVDLITSGHFQKRNRYLVSPKHDDVSIDNGTTFENDDVEDDSDDNDTTAEPVQNTYTAKYENKNESIEYNLITDEADIPAYNQNGGIRHTNNQSNKDVNIVEQHTVLPLEDNKKTTEFTLLLEMIHVDGNRSENIIFTSTQQSTKSYFSTTLINTRNADLVLTTTHTTPTVLEEDFGSDHFSVNNDETPPAQILSHTMKRIFEGRQKNTASWNRGKKNMHGIKGRERGHSSGKRARGRHRN</sequence>
<feature type="compositionally biased region" description="Basic residues" evidence="1">
    <location>
        <begin position="272"/>
        <end position="283"/>
    </location>
</feature>
<evidence type="ECO:0000313" key="2">
    <source>
        <dbReference type="EMBL" id="KAH3706075.1"/>
    </source>
</evidence>
<dbReference type="EMBL" id="JAIWYP010000014">
    <property type="protein sequence ID" value="KAH3706075.1"/>
    <property type="molecule type" value="Genomic_DNA"/>
</dbReference>
<keyword evidence="3" id="KW-1185">Reference proteome</keyword>
<feature type="compositionally biased region" description="Acidic residues" evidence="1">
    <location>
        <begin position="76"/>
        <end position="89"/>
    </location>
</feature>
<proteinExistence type="predicted"/>
<reference evidence="2" key="2">
    <citation type="submission" date="2020-11" db="EMBL/GenBank/DDBJ databases">
        <authorList>
            <person name="McCartney M.A."/>
            <person name="Auch B."/>
            <person name="Kono T."/>
            <person name="Mallez S."/>
            <person name="Becker A."/>
            <person name="Gohl D.M."/>
            <person name="Silverstein K.A.T."/>
            <person name="Koren S."/>
            <person name="Bechman K.B."/>
            <person name="Herman A."/>
            <person name="Abrahante J.E."/>
            <person name="Garbe J."/>
        </authorList>
    </citation>
    <scope>NUCLEOTIDE SEQUENCE</scope>
    <source>
        <strain evidence="2">Duluth1</strain>
        <tissue evidence="2">Whole animal</tissue>
    </source>
</reference>
<evidence type="ECO:0000313" key="3">
    <source>
        <dbReference type="Proteomes" id="UP000828390"/>
    </source>
</evidence>
<dbReference type="Proteomes" id="UP000828390">
    <property type="component" value="Unassembled WGS sequence"/>
</dbReference>
<accession>A0A9D3YW05</accession>
<comment type="caution">
    <text evidence="2">The sequence shown here is derived from an EMBL/GenBank/DDBJ whole genome shotgun (WGS) entry which is preliminary data.</text>
</comment>
<reference evidence="2" key="1">
    <citation type="journal article" date="2019" name="bioRxiv">
        <title>The Genome of the Zebra Mussel, Dreissena polymorpha: A Resource for Invasive Species Research.</title>
        <authorList>
            <person name="McCartney M.A."/>
            <person name="Auch B."/>
            <person name="Kono T."/>
            <person name="Mallez S."/>
            <person name="Zhang Y."/>
            <person name="Obille A."/>
            <person name="Becker A."/>
            <person name="Abrahante J.E."/>
            <person name="Garbe J."/>
            <person name="Badalamenti J.P."/>
            <person name="Herman A."/>
            <person name="Mangelson H."/>
            <person name="Liachko I."/>
            <person name="Sullivan S."/>
            <person name="Sone E.D."/>
            <person name="Koren S."/>
            <person name="Silverstein K.A.T."/>
            <person name="Beckman K.B."/>
            <person name="Gohl D.M."/>
        </authorList>
    </citation>
    <scope>NUCLEOTIDE SEQUENCE</scope>
    <source>
        <strain evidence="2">Duluth1</strain>
        <tissue evidence="2">Whole animal</tissue>
    </source>
</reference>